<dbReference type="RefSeq" id="WP_207562747.1">
    <property type="nucleotide sequence ID" value="NZ_CP046072.1"/>
</dbReference>
<accession>A0A975GC85</accession>
<proteinExistence type="predicted"/>
<keyword evidence="2" id="KW-1185">Reference proteome</keyword>
<name>A0A975GC85_9BACT</name>
<gene>
    <name evidence="1" type="ORF">GJV85_04865</name>
</gene>
<evidence type="ECO:0000313" key="1">
    <source>
        <dbReference type="EMBL" id="QSZ41466.1"/>
    </source>
</evidence>
<evidence type="ECO:0000313" key="2">
    <source>
        <dbReference type="Proteomes" id="UP000671852"/>
    </source>
</evidence>
<dbReference type="KEGG" id="saqt:GJV85_04865"/>
<organism evidence="1 2">
    <name type="scientific">Sulfurimonas aquatica</name>
    <dbReference type="NCBI Taxonomy" id="2672570"/>
    <lineage>
        <taxon>Bacteria</taxon>
        <taxon>Pseudomonadati</taxon>
        <taxon>Campylobacterota</taxon>
        <taxon>Epsilonproteobacteria</taxon>
        <taxon>Campylobacterales</taxon>
        <taxon>Sulfurimonadaceae</taxon>
        <taxon>Sulfurimonas</taxon>
    </lineage>
</organism>
<dbReference type="Proteomes" id="UP000671852">
    <property type="component" value="Chromosome"/>
</dbReference>
<reference evidence="1" key="1">
    <citation type="submission" date="2019-11" db="EMBL/GenBank/DDBJ databases">
        <authorList>
            <person name="Kojima H."/>
        </authorList>
    </citation>
    <scope>NUCLEOTIDE SEQUENCE</scope>
    <source>
        <strain evidence="1">H1576</strain>
    </source>
</reference>
<sequence length="65" mass="7581">MHSFRNIYLIFYKDEYLGSVDIAFSSSVLKKHMDQNKAFEIIFEKASDGIVIIEDKKITQCNEMS</sequence>
<protein>
    <submittedName>
        <fullName evidence="1">Uncharacterized protein</fullName>
    </submittedName>
</protein>
<reference evidence="1" key="2">
    <citation type="submission" date="2021-04" db="EMBL/GenBank/DDBJ databases">
        <title>Isolation and characterization of a novel species of the genus Sulfurimonas.</title>
        <authorList>
            <person name="Fukui M."/>
        </authorList>
    </citation>
    <scope>NUCLEOTIDE SEQUENCE</scope>
    <source>
        <strain evidence="1">H1576</strain>
    </source>
</reference>
<dbReference type="EMBL" id="CP046072">
    <property type="protein sequence ID" value="QSZ41466.1"/>
    <property type="molecule type" value="Genomic_DNA"/>
</dbReference>
<dbReference type="AlphaFoldDB" id="A0A975GC85"/>